<dbReference type="Gene3D" id="6.10.140.2220">
    <property type="match status" value="1"/>
</dbReference>
<dbReference type="Proteomes" id="UP000184267">
    <property type="component" value="Unassembled WGS sequence"/>
</dbReference>
<evidence type="ECO:0008006" key="3">
    <source>
        <dbReference type="Google" id="ProtNLM"/>
    </source>
</evidence>
<evidence type="ECO:0000313" key="1">
    <source>
        <dbReference type="EMBL" id="OJT13694.1"/>
    </source>
</evidence>
<dbReference type="SUPFAM" id="SSF144232">
    <property type="entry name" value="HIT/MYND zinc finger-like"/>
    <property type="match status" value="1"/>
</dbReference>
<keyword evidence="2" id="KW-1185">Reference proteome</keyword>
<dbReference type="AlphaFoldDB" id="A0A1M2W1H0"/>
<name>A0A1M2W1H0_TRAPU</name>
<proteinExistence type="predicted"/>
<accession>A0A1M2W1H0</accession>
<dbReference type="STRING" id="154538.A0A1M2W1H0"/>
<evidence type="ECO:0000313" key="2">
    <source>
        <dbReference type="Proteomes" id="UP000184267"/>
    </source>
</evidence>
<organism evidence="1 2">
    <name type="scientific">Trametes pubescens</name>
    <name type="common">White-rot fungus</name>
    <dbReference type="NCBI Taxonomy" id="154538"/>
    <lineage>
        <taxon>Eukaryota</taxon>
        <taxon>Fungi</taxon>
        <taxon>Dikarya</taxon>
        <taxon>Basidiomycota</taxon>
        <taxon>Agaricomycotina</taxon>
        <taxon>Agaricomycetes</taxon>
        <taxon>Polyporales</taxon>
        <taxon>Polyporaceae</taxon>
        <taxon>Trametes</taxon>
    </lineage>
</organism>
<dbReference type="OMA" id="LYIEGQR"/>
<comment type="caution">
    <text evidence="1">The sequence shown here is derived from an EMBL/GenBank/DDBJ whole genome shotgun (WGS) entry which is preliminary data.</text>
</comment>
<sequence length="674" mass="76852">MPLILELLCDVPYDLYPGRCVGFEEYITLKEQICYDYRHPPDYRQLYIEGQRSVRENFPGRLKYGIRVDDGPLMLEYCLRALSVCHPLMTKDVDPLSVCHRLAGGDQEPPETDEERANFRLPEIRNLTTRLRLQGLACYAHMKFWADERTPDSYMHLVDSSSPMFDACFAADICVGLGFIPPITLRIAGWMSTTKARFAADARAADKFKDLHYLWATHANYLSRLQLKEDSRLKKVAKAPHLYRCANDGCEIRATNRSALRRCGGGCPPERKPHYCSDLCQRQHWIIHREFCKSGIINDHTDIIDDDGNPDWVDVDEFKLPAIVNDKNPWEREWPLFAEFEGPEIFVDIPNDSPFRKGEIVRIKTRTLSPECLKAYRSLWAPVKNSAKSKMRKHVEKLMVDPPYNMGFFPEDVMDLIRGAELKPWYLSGVAVLGRSCEEAALSHLEPLFNSTCPPHIDPGTFEGLQLKAYSLAAYVHYRRFLASPEAIRDAQRLSNVEQVRPRDPLDDILRAADRANIAANMGFVSSAVVLAGSAFYCLVKQLGFNLGDLPCFQPLWGALEEYMRKLESVRLSVPLPHSAPGICAARHCGEKTLDDSGTRRVNCLRDDADSGFYCSVECQDEGWLQHQQGETVTIPHRPYCQVALPTSFNRQRLTDARQRLRDMIARGEFGQLR</sequence>
<gene>
    <name evidence="1" type="ORF">TRAPUB_9793</name>
</gene>
<protein>
    <recommendedName>
        <fullName evidence="3">MYND-type domain-containing protein</fullName>
    </recommendedName>
</protein>
<dbReference type="OrthoDB" id="432970at2759"/>
<dbReference type="EMBL" id="MNAD01000373">
    <property type="protein sequence ID" value="OJT13694.1"/>
    <property type="molecule type" value="Genomic_DNA"/>
</dbReference>
<reference evidence="1 2" key="1">
    <citation type="submission" date="2016-10" db="EMBL/GenBank/DDBJ databases">
        <title>Genome sequence of the basidiomycete white-rot fungus Trametes pubescens.</title>
        <authorList>
            <person name="Makela M.R."/>
            <person name="Granchi Z."/>
            <person name="Peng M."/>
            <person name="De Vries R.P."/>
            <person name="Grigoriev I."/>
            <person name="Riley R."/>
            <person name="Hilden K."/>
        </authorList>
    </citation>
    <scope>NUCLEOTIDE SEQUENCE [LARGE SCALE GENOMIC DNA]</scope>
    <source>
        <strain evidence="1 2">FBCC735</strain>
    </source>
</reference>